<accession>A0AAD1WVP7</accession>
<dbReference type="AlphaFoldDB" id="A0AAD1WVP7"/>
<feature type="non-terminal residue" evidence="1">
    <location>
        <position position="51"/>
    </location>
</feature>
<feature type="non-terminal residue" evidence="1">
    <location>
        <position position="1"/>
    </location>
</feature>
<gene>
    <name evidence="1" type="ORF">PECUL_23A000722</name>
</gene>
<sequence>QSPYAAATTLEYRNNHCEFPGCESKFRGCTLGCSSYRYYESCGLTFCATGQ</sequence>
<dbReference type="EMBL" id="OW240923">
    <property type="protein sequence ID" value="CAH2325457.1"/>
    <property type="molecule type" value="Genomic_DNA"/>
</dbReference>
<evidence type="ECO:0000313" key="2">
    <source>
        <dbReference type="Proteomes" id="UP001295444"/>
    </source>
</evidence>
<dbReference type="Proteomes" id="UP001295444">
    <property type="component" value="Chromosome 12"/>
</dbReference>
<name>A0AAD1WVP7_PELCU</name>
<protein>
    <submittedName>
        <fullName evidence="1">Uncharacterized protein</fullName>
    </submittedName>
</protein>
<organism evidence="1 2">
    <name type="scientific">Pelobates cultripes</name>
    <name type="common">Western spadefoot toad</name>
    <dbReference type="NCBI Taxonomy" id="61616"/>
    <lineage>
        <taxon>Eukaryota</taxon>
        <taxon>Metazoa</taxon>
        <taxon>Chordata</taxon>
        <taxon>Craniata</taxon>
        <taxon>Vertebrata</taxon>
        <taxon>Euteleostomi</taxon>
        <taxon>Amphibia</taxon>
        <taxon>Batrachia</taxon>
        <taxon>Anura</taxon>
        <taxon>Pelobatoidea</taxon>
        <taxon>Pelobatidae</taxon>
        <taxon>Pelobates</taxon>
    </lineage>
</organism>
<proteinExistence type="predicted"/>
<keyword evidence="2" id="KW-1185">Reference proteome</keyword>
<evidence type="ECO:0000313" key="1">
    <source>
        <dbReference type="EMBL" id="CAH2325457.1"/>
    </source>
</evidence>
<reference evidence="1" key="1">
    <citation type="submission" date="2022-03" db="EMBL/GenBank/DDBJ databases">
        <authorList>
            <person name="Alioto T."/>
            <person name="Alioto T."/>
            <person name="Gomez Garrido J."/>
        </authorList>
    </citation>
    <scope>NUCLEOTIDE SEQUENCE</scope>
</reference>